<dbReference type="PROSITE" id="PS52016">
    <property type="entry name" value="TONB_DEPENDENT_REC_3"/>
    <property type="match status" value="1"/>
</dbReference>
<reference evidence="3" key="1">
    <citation type="journal article" date="2014" name="Front. Microbiol.">
        <title>High frequency of phylogenetically diverse reductive dehalogenase-homologous genes in deep subseafloor sedimentary metagenomes.</title>
        <authorList>
            <person name="Kawai M."/>
            <person name="Futagami T."/>
            <person name="Toyoda A."/>
            <person name="Takaki Y."/>
            <person name="Nishi S."/>
            <person name="Hori S."/>
            <person name="Arai W."/>
            <person name="Tsubouchi T."/>
            <person name="Morono Y."/>
            <person name="Uchiyama I."/>
            <person name="Ito T."/>
            <person name="Fujiyama A."/>
            <person name="Inagaki F."/>
            <person name="Takami H."/>
        </authorList>
    </citation>
    <scope>NUCLEOTIDE SEQUENCE</scope>
    <source>
        <strain evidence="3">Expedition CK06-06</strain>
    </source>
</reference>
<proteinExistence type="predicted"/>
<organism evidence="3">
    <name type="scientific">marine sediment metagenome</name>
    <dbReference type="NCBI Taxonomy" id="412755"/>
    <lineage>
        <taxon>unclassified sequences</taxon>
        <taxon>metagenomes</taxon>
        <taxon>ecological metagenomes</taxon>
    </lineage>
</organism>
<name>X1UCH9_9ZZZZ</name>
<evidence type="ECO:0000256" key="1">
    <source>
        <dbReference type="ARBA" id="ARBA00022729"/>
    </source>
</evidence>
<accession>X1UCH9</accession>
<dbReference type="Pfam" id="PF07715">
    <property type="entry name" value="Plug"/>
    <property type="match status" value="1"/>
</dbReference>
<dbReference type="NCBIfam" id="TIGR04057">
    <property type="entry name" value="SusC_RagA_signa"/>
    <property type="match status" value="1"/>
</dbReference>
<dbReference type="AlphaFoldDB" id="X1UCH9"/>
<keyword evidence="1" id="KW-0732">Signal</keyword>
<evidence type="ECO:0000259" key="2">
    <source>
        <dbReference type="Pfam" id="PF07715"/>
    </source>
</evidence>
<dbReference type="GO" id="GO:0044718">
    <property type="term" value="P:siderophore transmembrane transport"/>
    <property type="evidence" value="ECO:0007669"/>
    <property type="project" value="TreeGrafter"/>
</dbReference>
<sequence length="279" mass="30426">VAIGYGYQKKSDLTGSVSHLSDAKLLDKPAFNLAQAISGKIPGVKVIEMTGAPGGNPMIRIRGTNSISSNNTPLFVVDGIVGVENVLTIMNPNQIESIDVLKDASATAIYGARGSNGVIIIRTKRGIEGKTQVEYNGAVTRSALQKNYKVNNTEQFLYVVRQAWLNINKYATIPSWPLCVEADLLPAGEGLLTYSDMPFLFEQTTAGGYTVPLMGSDGNYYKPRFDTNWESEIFKPTTSTDHQLSIRGGSERAKFGTFLGYTLDDGLLINSYFNRFSGR</sequence>
<dbReference type="Gene3D" id="2.170.130.10">
    <property type="entry name" value="TonB-dependent receptor, plug domain"/>
    <property type="match status" value="1"/>
</dbReference>
<dbReference type="SUPFAM" id="SSF56935">
    <property type="entry name" value="Porins"/>
    <property type="match status" value="1"/>
</dbReference>
<evidence type="ECO:0000313" key="3">
    <source>
        <dbReference type="EMBL" id="GAI90029.1"/>
    </source>
</evidence>
<feature type="domain" description="TonB-dependent receptor plug" evidence="2">
    <location>
        <begin position="10"/>
        <end position="118"/>
    </location>
</feature>
<dbReference type="InterPro" id="IPR012910">
    <property type="entry name" value="Plug_dom"/>
</dbReference>
<dbReference type="PANTHER" id="PTHR30069:SF29">
    <property type="entry name" value="HEMOGLOBIN AND HEMOGLOBIN-HAPTOGLOBIN-BINDING PROTEIN 1-RELATED"/>
    <property type="match status" value="1"/>
</dbReference>
<dbReference type="EMBL" id="BARW01017660">
    <property type="protein sequence ID" value="GAI90029.1"/>
    <property type="molecule type" value="Genomic_DNA"/>
</dbReference>
<feature type="non-terminal residue" evidence="3">
    <location>
        <position position="1"/>
    </location>
</feature>
<dbReference type="GO" id="GO:0015344">
    <property type="term" value="F:siderophore uptake transmembrane transporter activity"/>
    <property type="evidence" value="ECO:0007669"/>
    <property type="project" value="TreeGrafter"/>
</dbReference>
<comment type="caution">
    <text evidence="3">The sequence shown here is derived from an EMBL/GenBank/DDBJ whole genome shotgun (WGS) entry which is preliminary data.</text>
</comment>
<dbReference type="InterPro" id="IPR037066">
    <property type="entry name" value="Plug_dom_sf"/>
</dbReference>
<gene>
    <name evidence="3" type="ORF">S12H4_30450</name>
</gene>
<feature type="non-terminal residue" evidence="3">
    <location>
        <position position="279"/>
    </location>
</feature>
<dbReference type="InterPro" id="IPR023997">
    <property type="entry name" value="TonB-dep_OMP_SusC/RagA_CS"/>
</dbReference>
<protein>
    <recommendedName>
        <fullName evidence="2">TonB-dependent receptor plug domain-containing protein</fullName>
    </recommendedName>
</protein>
<dbReference type="InterPro" id="IPR039426">
    <property type="entry name" value="TonB-dep_rcpt-like"/>
</dbReference>
<dbReference type="PANTHER" id="PTHR30069">
    <property type="entry name" value="TONB-DEPENDENT OUTER MEMBRANE RECEPTOR"/>
    <property type="match status" value="1"/>
</dbReference>